<dbReference type="InterPro" id="IPR006623">
    <property type="entry name" value="THEG"/>
</dbReference>
<feature type="compositionally biased region" description="Basic and acidic residues" evidence="2">
    <location>
        <begin position="285"/>
        <end position="301"/>
    </location>
</feature>
<evidence type="ECO:0000313" key="3">
    <source>
        <dbReference type="EMBL" id="KAK5644594.1"/>
    </source>
</evidence>
<name>A0AAN7VIM2_9COLE</name>
<gene>
    <name evidence="3" type="ORF">RI129_005894</name>
</gene>
<dbReference type="AlphaFoldDB" id="A0AAN7VIM2"/>
<sequence length="328" mass="37311">MVLPAAERPKRLRTILLAYPKRITKKYVAPIFTGKFHTGVRKSAIRGSPKENWRLSHLAIPTRKVPKYVFVEDRSTGVSPSALTVQTTQRTDDMSKPKLRNLLNAEKAYRDLGPAIVKHLKKTTAQTWNTIYNYYQKQQVEIQRKKDARMAKQLPLTTVNAKSEKEEKDKRIAAWCAIRAQPKRQFYPPPIEKRHITNLTAIWMHANILAEPRIVTPKYKRPSIDPTYIDPLRVTPAARSYVASGRILELATNPAFKLIKVRPIIPGAVKRSALTCTVSPRFAELAEPKKKAAEKDSELKENPFQISPNALKAKPSARTKELAKPIER</sequence>
<organism evidence="3 4">
    <name type="scientific">Pyrocoelia pectoralis</name>
    <dbReference type="NCBI Taxonomy" id="417401"/>
    <lineage>
        <taxon>Eukaryota</taxon>
        <taxon>Metazoa</taxon>
        <taxon>Ecdysozoa</taxon>
        <taxon>Arthropoda</taxon>
        <taxon>Hexapoda</taxon>
        <taxon>Insecta</taxon>
        <taxon>Pterygota</taxon>
        <taxon>Neoptera</taxon>
        <taxon>Endopterygota</taxon>
        <taxon>Coleoptera</taxon>
        <taxon>Polyphaga</taxon>
        <taxon>Elateriformia</taxon>
        <taxon>Elateroidea</taxon>
        <taxon>Lampyridae</taxon>
        <taxon>Lampyrinae</taxon>
        <taxon>Pyrocoelia</taxon>
    </lineage>
</organism>
<reference evidence="3 4" key="1">
    <citation type="journal article" date="2024" name="Insects">
        <title>An Improved Chromosome-Level Genome Assembly of the Firefly Pyrocoelia pectoralis.</title>
        <authorList>
            <person name="Fu X."/>
            <person name="Meyer-Rochow V.B."/>
            <person name="Ballantyne L."/>
            <person name="Zhu X."/>
        </authorList>
    </citation>
    <scope>NUCLEOTIDE SEQUENCE [LARGE SCALE GENOMIC DNA]</scope>
    <source>
        <strain evidence="3">XCY_ONT2</strain>
    </source>
</reference>
<dbReference type="SMART" id="SM00705">
    <property type="entry name" value="THEG"/>
    <property type="match status" value="5"/>
</dbReference>
<keyword evidence="4" id="KW-1185">Reference proteome</keyword>
<proteinExistence type="predicted"/>
<accession>A0AAN7VIM2</accession>
<dbReference type="PANTHER" id="PTHR15901:SF16">
    <property type="entry name" value="TESTICULAR HAPLOID EXPRESSED GENE PROTEIN"/>
    <property type="match status" value="1"/>
</dbReference>
<dbReference type="EMBL" id="JAVRBK010000004">
    <property type="protein sequence ID" value="KAK5644594.1"/>
    <property type="molecule type" value="Genomic_DNA"/>
</dbReference>
<feature type="region of interest" description="Disordered" evidence="2">
    <location>
        <begin position="285"/>
        <end position="328"/>
    </location>
</feature>
<dbReference type="PANTHER" id="PTHR15901">
    <property type="entry name" value="TESTICULAR HAPLOID EXPRESSED GENE PROTEIN"/>
    <property type="match status" value="1"/>
</dbReference>
<evidence type="ECO:0000313" key="4">
    <source>
        <dbReference type="Proteomes" id="UP001329430"/>
    </source>
</evidence>
<feature type="compositionally biased region" description="Basic and acidic residues" evidence="2">
    <location>
        <begin position="318"/>
        <end position="328"/>
    </location>
</feature>
<dbReference type="Proteomes" id="UP001329430">
    <property type="component" value="Chromosome 4"/>
</dbReference>
<keyword evidence="1" id="KW-0677">Repeat</keyword>
<protein>
    <recommendedName>
        <fullName evidence="5">Testicular haploid expressed protein</fullName>
    </recommendedName>
</protein>
<evidence type="ECO:0008006" key="5">
    <source>
        <dbReference type="Google" id="ProtNLM"/>
    </source>
</evidence>
<evidence type="ECO:0000256" key="1">
    <source>
        <dbReference type="ARBA" id="ARBA00022737"/>
    </source>
</evidence>
<comment type="caution">
    <text evidence="3">The sequence shown here is derived from an EMBL/GenBank/DDBJ whole genome shotgun (WGS) entry which is preliminary data.</text>
</comment>
<dbReference type="Pfam" id="PF14912">
    <property type="entry name" value="THEG"/>
    <property type="match status" value="3"/>
</dbReference>
<evidence type="ECO:0000256" key="2">
    <source>
        <dbReference type="SAM" id="MobiDB-lite"/>
    </source>
</evidence>
<dbReference type="InterPro" id="IPR042401">
    <property type="entry name" value="SPMAP2-like"/>
</dbReference>